<proteinExistence type="predicted"/>
<keyword evidence="6" id="KW-1185">Reference proteome</keyword>
<dbReference type="InterPro" id="IPR035940">
    <property type="entry name" value="CAP_sf"/>
</dbReference>
<dbReference type="Pfam" id="PF00188">
    <property type="entry name" value="CAP"/>
    <property type="match status" value="1"/>
</dbReference>
<evidence type="ECO:0000256" key="1">
    <source>
        <dbReference type="ARBA" id="ARBA00004613"/>
    </source>
</evidence>
<feature type="region of interest" description="Disordered" evidence="3">
    <location>
        <begin position="265"/>
        <end position="305"/>
    </location>
</feature>
<feature type="non-terminal residue" evidence="5">
    <location>
        <position position="1"/>
    </location>
</feature>
<evidence type="ECO:0000259" key="4">
    <source>
        <dbReference type="SMART" id="SM00198"/>
    </source>
</evidence>
<sequence>RFYSPCPAASELVEMTKNDIDMITHVHNDLRNTVAGGFTDLPRAARMLTIQWDVELAKVADAAVRLCHLNKLSCVSTPLFWWPGQNEALESSHCIQPSTILLRKQLESWTSQLSSALAQHLQDPSAGTSYFLQMVRDRCDRFGCAISRFTIGQMTHQLLKCIYSCTTLVVSHLNPVYEAAYSHAGEKCYSGRSQVYPQLCHPTESAEQCYGTDSAGHTPAPGYPGYPQYPPPPENHTYLGYLPLHLLYPLNQTVPTLPTLPTLPPFTLPPPQETLPPYPIDKKYKPPKIPRNPKMPPPGPSLSYPSPPPYFHPPPPFLTIFDIKILRTAGAIKRRARPRPRINSQELTSSEYDFSDYVHDVDPCDTCTTTPCKLKFYCF</sequence>
<comment type="subcellular location">
    <subcellularLocation>
        <location evidence="1">Secreted</location>
    </subcellularLocation>
</comment>
<dbReference type="Gene3D" id="3.40.33.10">
    <property type="entry name" value="CAP"/>
    <property type="match status" value="1"/>
</dbReference>
<reference evidence="6" key="1">
    <citation type="submission" date="2018-01" db="EMBL/GenBank/DDBJ databases">
        <authorList>
            <person name="Alioto T."/>
            <person name="Alioto T."/>
        </authorList>
    </citation>
    <scope>NUCLEOTIDE SEQUENCE [LARGE SCALE GENOMIC DNA]</scope>
</reference>
<dbReference type="GO" id="GO:0005576">
    <property type="term" value="C:extracellular region"/>
    <property type="evidence" value="ECO:0007669"/>
    <property type="project" value="UniProtKB-SubCell"/>
</dbReference>
<dbReference type="OMA" id="WIISANE"/>
<dbReference type="EMBL" id="OUUW01000006">
    <property type="protein sequence ID" value="SPP82461.1"/>
    <property type="molecule type" value="Genomic_DNA"/>
</dbReference>
<keyword evidence="2" id="KW-0964">Secreted</keyword>
<dbReference type="InterPro" id="IPR014044">
    <property type="entry name" value="CAP_dom"/>
</dbReference>
<accession>A0A3B0KBN4</accession>
<evidence type="ECO:0000313" key="6">
    <source>
        <dbReference type="Proteomes" id="UP000268350"/>
    </source>
</evidence>
<gene>
    <name evidence="5" type="ORF">DGUA_6G014340</name>
</gene>
<dbReference type="SMART" id="SM00198">
    <property type="entry name" value="SCP"/>
    <property type="match status" value="1"/>
</dbReference>
<dbReference type="CDD" id="cd05380">
    <property type="entry name" value="CAP_euk"/>
    <property type="match status" value="1"/>
</dbReference>
<evidence type="ECO:0000256" key="3">
    <source>
        <dbReference type="SAM" id="MobiDB-lite"/>
    </source>
</evidence>
<dbReference type="OrthoDB" id="414826at2759"/>
<protein>
    <submittedName>
        <fullName evidence="5">Blast:Venom allergen 5</fullName>
    </submittedName>
</protein>
<feature type="compositionally biased region" description="Pro residues" evidence="3">
    <location>
        <begin position="265"/>
        <end position="279"/>
    </location>
</feature>
<evidence type="ECO:0000256" key="2">
    <source>
        <dbReference type="ARBA" id="ARBA00022525"/>
    </source>
</evidence>
<dbReference type="SUPFAM" id="SSF55797">
    <property type="entry name" value="PR-1-like"/>
    <property type="match status" value="1"/>
</dbReference>
<dbReference type="AlphaFoldDB" id="A0A3B0KBN4"/>
<feature type="compositionally biased region" description="Pro residues" evidence="3">
    <location>
        <begin position="287"/>
        <end position="305"/>
    </location>
</feature>
<name>A0A3B0KBN4_DROGU</name>
<evidence type="ECO:0000313" key="5">
    <source>
        <dbReference type="EMBL" id="SPP82461.1"/>
    </source>
</evidence>
<organism evidence="5 6">
    <name type="scientific">Drosophila guanche</name>
    <name type="common">Fruit fly</name>
    <dbReference type="NCBI Taxonomy" id="7266"/>
    <lineage>
        <taxon>Eukaryota</taxon>
        <taxon>Metazoa</taxon>
        <taxon>Ecdysozoa</taxon>
        <taxon>Arthropoda</taxon>
        <taxon>Hexapoda</taxon>
        <taxon>Insecta</taxon>
        <taxon>Pterygota</taxon>
        <taxon>Neoptera</taxon>
        <taxon>Endopterygota</taxon>
        <taxon>Diptera</taxon>
        <taxon>Brachycera</taxon>
        <taxon>Muscomorpha</taxon>
        <taxon>Ephydroidea</taxon>
        <taxon>Drosophilidae</taxon>
        <taxon>Drosophila</taxon>
        <taxon>Sophophora</taxon>
    </lineage>
</organism>
<feature type="domain" description="SCP" evidence="4">
    <location>
        <begin position="18"/>
        <end position="171"/>
    </location>
</feature>
<dbReference type="Proteomes" id="UP000268350">
    <property type="component" value="Unassembled WGS sequence"/>
</dbReference>